<keyword evidence="3" id="KW-0285">Flavoprotein</keyword>
<reference evidence="9 10" key="1">
    <citation type="submission" date="2023-08" db="EMBL/GenBank/DDBJ databases">
        <title>Black Yeasts Isolated from many extreme environments.</title>
        <authorList>
            <person name="Coleine C."/>
            <person name="Stajich J.E."/>
            <person name="Selbmann L."/>
        </authorList>
    </citation>
    <scope>NUCLEOTIDE SEQUENCE [LARGE SCALE GENOMIC DNA]</scope>
    <source>
        <strain evidence="9 10">CCFEE 5910</strain>
    </source>
</reference>
<evidence type="ECO:0000256" key="6">
    <source>
        <dbReference type="ARBA" id="ARBA00023033"/>
    </source>
</evidence>
<protein>
    <recommendedName>
        <fullName evidence="11">FAD-binding domain-containing protein</fullName>
    </recommendedName>
</protein>
<evidence type="ECO:0000259" key="7">
    <source>
        <dbReference type="Pfam" id="PF01156"/>
    </source>
</evidence>
<dbReference type="PANTHER" id="PTHR13789">
    <property type="entry name" value="MONOOXYGENASE"/>
    <property type="match status" value="1"/>
</dbReference>
<keyword evidence="4" id="KW-0274">FAD</keyword>
<dbReference type="InterPro" id="IPR002938">
    <property type="entry name" value="FAD-bd"/>
</dbReference>
<evidence type="ECO:0000256" key="4">
    <source>
        <dbReference type="ARBA" id="ARBA00022827"/>
    </source>
</evidence>
<dbReference type="GO" id="GO:0071949">
    <property type="term" value="F:FAD binding"/>
    <property type="evidence" value="ECO:0007669"/>
    <property type="project" value="InterPro"/>
</dbReference>
<dbReference type="InterPro" id="IPR036188">
    <property type="entry name" value="FAD/NAD-bd_sf"/>
</dbReference>
<keyword evidence="5" id="KW-0560">Oxidoreductase</keyword>
<evidence type="ECO:0000256" key="2">
    <source>
        <dbReference type="ARBA" id="ARBA00009176"/>
    </source>
</evidence>
<evidence type="ECO:0008006" key="11">
    <source>
        <dbReference type="Google" id="ProtNLM"/>
    </source>
</evidence>
<dbReference type="Gene3D" id="3.50.50.60">
    <property type="entry name" value="FAD/NAD(P)-binding domain"/>
    <property type="match status" value="1"/>
</dbReference>
<comment type="similarity">
    <text evidence="2">Belongs to the IUNH family.</text>
</comment>
<evidence type="ECO:0000313" key="10">
    <source>
        <dbReference type="Proteomes" id="UP001309876"/>
    </source>
</evidence>
<sequence length="568" mass="64615">MGGAIGDNFTHVYMGPDFVEESTSRRRSRIGNMTPFAEFNIWCDPAAAKSIFSNSELASKTSLITLDLTHQVCATEQERKLLLYGRDKRDPPTRLRRMFYELLVFFAKTYADVFGLTDGPPLHDPVAVAILLDQLSEASDSLFDDSHHERWQVEVEIDGEQAGRTKIVPGTALALALHEENIPCQIFESRSKEAEDNQSGVVLTPNGLQVLDALGVFSRITDRSWKSEFRTYKNDKDETTRKTLIANEQLYGYKNHRLWRKILLTEMKLMLEERNINIKYNSRFDGVSQESDTSVSFRINGEIKHTSMLVGADGIFSTVRKYIDAETRPQYTGIVGNLAHIRRDTVKWPYSDYEPACTIQGKPGAFFIMPEDPQAKEIMVGMQVRLPENSRAEWDALAVDKDKLCDFFRKGYDDWHDTAKQIIDQVCKAKESIYLWPFLKMPKLERWHSNTGCVVILGDAAHAIPPSSGQGVNQALEDVYCLVLMLKKSKSLLTALTAWQKMRQTRIDAIFDWATNATNVQRLPEAERNSLIREGKIKDPKVSESFDDMRWLYQSNLELEVSSAINSG</sequence>
<evidence type="ECO:0000256" key="1">
    <source>
        <dbReference type="ARBA" id="ARBA00007992"/>
    </source>
</evidence>
<accession>A0AAN7Y8M1</accession>
<name>A0AAN7Y8M1_9EURO</name>
<dbReference type="InterPro" id="IPR001910">
    <property type="entry name" value="Inosine/uridine_hydrolase_dom"/>
</dbReference>
<comment type="caution">
    <text evidence="9">The sequence shown here is derived from an EMBL/GenBank/DDBJ whole genome shotgun (WGS) entry which is preliminary data.</text>
</comment>
<evidence type="ECO:0000259" key="8">
    <source>
        <dbReference type="Pfam" id="PF01494"/>
    </source>
</evidence>
<evidence type="ECO:0000256" key="5">
    <source>
        <dbReference type="ARBA" id="ARBA00023002"/>
    </source>
</evidence>
<evidence type="ECO:0000256" key="3">
    <source>
        <dbReference type="ARBA" id="ARBA00022630"/>
    </source>
</evidence>
<organism evidence="9 10">
    <name type="scientific">Lithohypha guttulata</name>
    <dbReference type="NCBI Taxonomy" id="1690604"/>
    <lineage>
        <taxon>Eukaryota</taxon>
        <taxon>Fungi</taxon>
        <taxon>Dikarya</taxon>
        <taxon>Ascomycota</taxon>
        <taxon>Pezizomycotina</taxon>
        <taxon>Eurotiomycetes</taxon>
        <taxon>Chaetothyriomycetidae</taxon>
        <taxon>Chaetothyriales</taxon>
        <taxon>Trichomeriaceae</taxon>
        <taxon>Lithohypha</taxon>
    </lineage>
</organism>
<dbReference type="Proteomes" id="UP001309876">
    <property type="component" value="Unassembled WGS sequence"/>
</dbReference>
<evidence type="ECO:0000313" key="9">
    <source>
        <dbReference type="EMBL" id="KAK5088825.1"/>
    </source>
</evidence>
<dbReference type="GO" id="GO:0004497">
    <property type="term" value="F:monooxygenase activity"/>
    <property type="evidence" value="ECO:0007669"/>
    <property type="project" value="UniProtKB-KW"/>
</dbReference>
<keyword evidence="6" id="KW-0503">Monooxygenase</keyword>
<dbReference type="InterPro" id="IPR036452">
    <property type="entry name" value="Ribo_hydro-like"/>
</dbReference>
<dbReference type="EMBL" id="JAVRRJ010000002">
    <property type="protein sequence ID" value="KAK5088825.1"/>
    <property type="molecule type" value="Genomic_DNA"/>
</dbReference>
<dbReference type="AlphaFoldDB" id="A0AAN7Y8M1"/>
<proteinExistence type="inferred from homology"/>
<dbReference type="SUPFAM" id="SSF51905">
    <property type="entry name" value="FAD/NAD(P)-binding domain"/>
    <property type="match status" value="1"/>
</dbReference>
<dbReference type="PANTHER" id="PTHR13789:SF316">
    <property type="entry name" value="FAD-BINDING DOMAIN-CONTAINING PROTEIN"/>
    <property type="match status" value="1"/>
</dbReference>
<keyword evidence="10" id="KW-1185">Reference proteome</keyword>
<dbReference type="Pfam" id="PF01156">
    <property type="entry name" value="IU_nuc_hydro"/>
    <property type="match status" value="1"/>
</dbReference>
<dbReference type="InterPro" id="IPR050493">
    <property type="entry name" value="FAD-dep_Monooxygenase_BioMet"/>
</dbReference>
<dbReference type="SUPFAM" id="SSF53590">
    <property type="entry name" value="Nucleoside hydrolase"/>
    <property type="match status" value="1"/>
</dbReference>
<feature type="domain" description="FAD-binding" evidence="8">
    <location>
        <begin position="170"/>
        <end position="486"/>
    </location>
</feature>
<feature type="domain" description="Inosine/uridine-preferring nucleoside hydrolase" evidence="7">
    <location>
        <begin position="1"/>
        <end position="167"/>
    </location>
</feature>
<comment type="similarity">
    <text evidence="1">Belongs to the paxM FAD-dependent monooxygenase family.</text>
</comment>
<dbReference type="Pfam" id="PF01494">
    <property type="entry name" value="FAD_binding_3"/>
    <property type="match status" value="1"/>
</dbReference>
<dbReference type="PRINTS" id="PR00420">
    <property type="entry name" value="RNGMNOXGNASE"/>
</dbReference>
<gene>
    <name evidence="9" type="ORF">LTR05_003047</name>
</gene>
<dbReference type="GO" id="GO:0016799">
    <property type="term" value="F:hydrolase activity, hydrolyzing N-glycosyl compounds"/>
    <property type="evidence" value="ECO:0007669"/>
    <property type="project" value="InterPro"/>
</dbReference>